<dbReference type="Pfam" id="PF00096">
    <property type="entry name" value="zf-C2H2"/>
    <property type="match status" value="3"/>
</dbReference>
<dbReference type="InterPro" id="IPR013087">
    <property type="entry name" value="Znf_C2H2_type"/>
</dbReference>
<dbReference type="GO" id="GO:0008270">
    <property type="term" value="F:zinc ion binding"/>
    <property type="evidence" value="ECO:0007669"/>
    <property type="project" value="UniProtKB-KW"/>
</dbReference>
<evidence type="ECO:0000256" key="7">
    <source>
        <dbReference type="PROSITE-ProRule" id="PRU00042"/>
    </source>
</evidence>
<dbReference type="EMBL" id="JABXBU010002231">
    <property type="protein sequence ID" value="KAF8763862.1"/>
    <property type="molecule type" value="Genomic_DNA"/>
</dbReference>
<evidence type="ECO:0000256" key="1">
    <source>
        <dbReference type="ARBA" id="ARBA00022723"/>
    </source>
</evidence>
<dbReference type="PROSITE" id="PS50157">
    <property type="entry name" value="ZINC_FINGER_C2H2_2"/>
    <property type="match status" value="3"/>
</dbReference>
<reference evidence="10" key="2">
    <citation type="submission" date="2020-06" db="EMBL/GenBank/DDBJ databases">
        <authorList>
            <person name="Sheffer M."/>
        </authorList>
    </citation>
    <scope>NUCLEOTIDE SEQUENCE</scope>
</reference>
<feature type="region of interest" description="Disordered" evidence="8">
    <location>
        <begin position="98"/>
        <end position="128"/>
    </location>
</feature>
<evidence type="ECO:0000256" key="2">
    <source>
        <dbReference type="ARBA" id="ARBA00022737"/>
    </source>
</evidence>
<keyword evidence="4" id="KW-0862">Zinc</keyword>
<keyword evidence="6" id="KW-0804">Transcription</keyword>
<keyword evidence="1" id="KW-0479">Metal-binding</keyword>
<evidence type="ECO:0000313" key="10">
    <source>
        <dbReference type="EMBL" id="KAF8763862.1"/>
    </source>
</evidence>
<feature type="domain" description="C2H2-type" evidence="9">
    <location>
        <begin position="364"/>
        <end position="393"/>
    </location>
</feature>
<evidence type="ECO:0000313" key="11">
    <source>
        <dbReference type="Proteomes" id="UP000807504"/>
    </source>
</evidence>
<evidence type="ECO:0000256" key="4">
    <source>
        <dbReference type="ARBA" id="ARBA00022833"/>
    </source>
</evidence>
<gene>
    <name evidence="10" type="ORF">HNY73_021997</name>
</gene>
<protein>
    <submittedName>
        <fullName evidence="10">Krueppel-like factor 2 like protein</fullName>
    </submittedName>
</protein>
<evidence type="ECO:0000256" key="3">
    <source>
        <dbReference type="ARBA" id="ARBA00022771"/>
    </source>
</evidence>
<dbReference type="SMART" id="SM00355">
    <property type="entry name" value="ZnF_C2H2"/>
    <property type="match status" value="3"/>
</dbReference>
<reference evidence="10" key="1">
    <citation type="journal article" date="2020" name="bioRxiv">
        <title>Chromosome-level reference genome of the European wasp spider Argiope bruennichi: a resource for studies on range expansion and evolutionary adaptation.</title>
        <authorList>
            <person name="Sheffer M.M."/>
            <person name="Hoppe A."/>
            <person name="Krehenwinkel H."/>
            <person name="Uhl G."/>
            <person name="Kuss A.W."/>
            <person name="Jensen L."/>
            <person name="Jensen C."/>
            <person name="Gillespie R.G."/>
            <person name="Hoff K.J."/>
            <person name="Prost S."/>
        </authorList>
    </citation>
    <scope>NUCLEOTIDE SEQUENCE</scope>
</reference>
<evidence type="ECO:0000256" key="8">
    <source>
        <dbReference type="SAM" id="MobiDB-lite"/>
    </source>
</evidence>
<organism evidence="10 11">
    <name type="scientific">Argiope bruennichi</name>
    <name type="common">Wasp spider</name>
    <name type="synonym">Aranea bruennichi</name>
    <dbReference type="NCBI Taxonomy" id="94029"/>
    <lineage>
        <taxon>Eukaryota</taxon>
        <taxon>Metazoa</taxon>
        <taxon>Ecdysozoa</taxon>
        <taxon>Arthropoda</taxon>
        <taxon>Chelicerata</taxon>
        <taxon>Arachnida</taxon>
        <taxon>Araneae</taxon>
        <taxon>Araneomorphae</taxon>
        <taxon>Entelegynae</taxon>
        <taxon>Araneoidea</taxon>
        <taxon>Araneidae</taxon>
        <taxon>Argiope</taxon>
    </lineage>
</organism>
<proteinExistence type="predicted"/>
<feature type="compositionally biased region" description="Basic residues" evidence="8">
    <location>
        <begin position="347"/>
        <end position="359"/>
    </location>
</feature>
<dbReference type="FunFam" id="3.30.160.60:FF:000032">
    <property type="entry name" value="Krueppel-like factor 4"/>
    <property type="match status" value="1"/>
</dbReference>
<feature type="domain" description="C2H2-type" evidence="9">
    <location>
        <begin position="424"/>
        <end position="449"/>
    </location>
</feature>
<sequence length="449" mass="49737">MWGREISTCCLGGLPYSRDERTEAPFPVSGTRRLAASGTERGRRRTRENILNQYSTSVFPVGVKKTPKNMWQDIESVLLGTPDSGAAESRPQMYFCNPDGSSHAFSKPTHQPETSTTTTTSSTSYAYHHPHSHHLQHIAQQQQHYMNTPSAMSNAKYPATNGSNNYSFGAYRNDFKREMIGSCVSRNECANPPFDSANYPPLHNSYSTDNKHDPMLNSSIMYNSQNGLYSGPMVGLQSHMSPPASPENSNIHNSYGQTPVPVDGYPTTNTGTHAARPPIVTGYGYNMTSGMGPPAHLRMMTPPSSPHLADLLAGANGSALPYGMTRPPVNHPPSQLLPTGLGTLPTTKHRRGRRSTGRKKITVHTCSHSGCTKTYTKSSHLKAHLRTHTGEKPYQCNWKGCGWKFARSDELTRHYRKHTGDRPFQCRLCERAFSRSDHLSLHMKRHAAV</sequence>
<feature type="compositionally biased region" description="Low complexity" evidence="8">
    <location>
        <begin position="336"/>
        <end position="346"/>
    </location>
</feature>
<name>A0A8T0DZG0_ARGBR</name>
<keyword evidence="3 7" id="KW-0863">Zinc-finger</keyword>
<feature type="compositionally biased region" description="Low complexity" evidence="8">
    <location>
        <begin position="114"/>
        <end position="124"/>
    </location>
</feature>
<comment type="caution">
    <text evidence="10">The sequence shown here is derived from an EMBL/GenBank/DDBJ whole genome shotgun (WGS) entry which is preliminary data.</text>
</comment>
<dbReference type="SUPFAM" id="SSF57667">
    <property type="entry name" value="beta-beta-alpha zinc fingers"/>
    <property type="match status" value="2"/>
</dbReference>
<dbReference type="GO" id="GO:0000981">
    <property type="term" value="F:DNA-binding transcription factor activity, RNA polymerase II-specific"/>
    <property type="evidence" value="ECO:0007669"/>
    <property type="project" value="TreeGrafter"/>
</dbReference>
<dbReference type="Gene3D" id="3.30.160.60">
    <property type="entry name" value="Classic Zinc Finger"/>
    <property type="match status" value="3"/>
</dbReference>
<dbReference type="GO" id="GO:0000978">
    <property type="term" value="F:RNA polymerase II cis-regulatory region sequence-specific DNA binding"/>
    <property type="evidence" value="ECO:0007669"/>
    <property type="project" value="TreeGrafter"/>
</dbReference>
<feature type="domain" description="C2H2-type" evidence="9">
    <location>
        <begin position="394"/>
        <end position="423"/>
    </location>
</feature>
<evidence type="ECO:0000256" key="6">
    <source>
        <dbReference type="ARBA" id="ARBA00023163"/>
    </source>
</evidence>
<keyword evidence="2" id="KW-0677">Repeat</keyword>
<dbReference type="InterPro" id="IPR036236">
    <property type="entry name" value="Znf_C2H2_sf"/>
</dbReference>
<keyword evidence="5" id="KW-0805">Transcription regulation</keyword>
<dbReference type="PANTHER" id="PTHR23235">
    <property type="entry name" value="KRUEPPEL-LIKE TRANSCRIPTION FACTOR"/>
    <property type="match status" value="1"/>
</dbReference>
<feature type="compositionally biased region" description="Polar residues" evidence="8">
    <location>
        <begin position="99"/>
        <end position="113"/>
    </location>
</feature>
<dbReference type="PROSITE" id="PS00028">
    <property type="entry name" value="ZINC_FINGER_C2H2_1"/>
    <property type="match status" value="3"/>
</dbReference>
<dbReference type="PANTHER" id="PTHR23235:SF158">
    <property type="entry name" value="C2H2-TYPE DOMAIN-CONTAINING PROTEIN"/>
    <property type="match status" value="1"/>
</dbReference>
<keyword evidence="11" id="KW-1185">Reference proteome</keyword>
<dbReference type="AlphaFoldDB" id="A0A8T0DZG0"/>
<feature type="region of interest" description="Disordered" evidence="8">
    <location>
        <begin position="333"/>
        <end position="359"/>
    </location>
</feature>
<evidence type="ECO:0000256" key="5">
    <source>
        <dbReference type="ARBA" id="ARBA00023015"/>
    </source>
</evidence>
<accession>A0A8T0DZG0</accession>
<evidence type="ECO:0000259" key="9">
    <source>
        <dbReference type="PROSITE" id="PS50157"/>
    </source>
</evidence>
<dbReference type="Proteomes" id="UP000807504">
    <property type="component" value="Unassembled WGS sequence"/>
</dbReference>